<name>A0A918V5Y6_9FLAO</name>
<dbReference type="PANTHER" id="PTHR22642">
    <property type="entry name" value="IMIDAZOLONEPROPIONASE"/>
    <property type="match status" value="1"/>
</dbReference>
<dbReference type="Gene3D" id="2.30.40.10">
    <property type="entry name" value="Urease, subunit C, domain 1"/>
    <property type="match status" value="1"/>
</dbReference>
<keyword evidence="3" id="KW-1185">Reference proteome</keyword>
<dbReference type="InterPro" id="IPR032466">
    <property type="entry name" value="Metal_Hydrolase"/>
</dbReference>
<organism evidence="2 3">
    <name type="scientific">Algibacter mikhailovii</name>
    <dbReference type="NCBI Taxonomy" id="425498"/>
    <lineage>
        <taxon>Bacteria</taxon>
        <taxon>Pseudomonadati</taxon>
        <taxon>Bacteroidota</taxon>
        <taxon>Flavobacteriia</taxon>
        <taxon>Flavobacteriales</taxon>
        <taxon>Flavobacteriaceae</taxon>
        <taxon>Algibacter</taxon>
    </lineage>
</organism>
<evidence type="ECO:0000313" key="2">
    <source>
        <dbReference type="EMBL" id="GGZ71807.1"/>
    </source>
</evidence>
<evidence type="ECO:0000313" key="3">
    <source>
        <dbReference type="Proteomes" id="UP000636004"/>
    </source>
</evidence>
<dbReference type="AlphaFoldDB" id="A0A918V5Y6"/>
<reference evidence="2" key="2">
    <citation type="submission" date="2020-09" db="EMBL/GenBank/DDBJ databases">
        <authorList>
            <person name="Sun Q."/>
            <person name="Kim S."/>
        </authorList>
    </citation>
    <scope>NUCLEOTIDE SEQUENCE</scope>
    <source>
        <strain evidence="2">KCTC 12710</strain>
    </source>
</reference>
<dbReference type="SUPFAM" id="SSF51556">
    <property type="entry name" value="Metallo-dependent hydrolases"/>
    <property type="match status" value="1"/>
</dbReference>
<gene>
    <name evidence="2" type="ORF">GCM10007028_06460</name>
</gene>
<dbReference type="PANTHER" id="PTHR22642:SF2">
    <property type="entry name" value="PROTEIN LONG AFTER FAR-RED 3"/>
    <property type="match status" value="1"/>
</dbReference>
<reference evidence="2" key="1">
    <citation type="journal article" date="2014" name="Int. J. Syst. Evol. Microbiol.">
        <title>Complete genome sequence of Corynebacterium casei LMG S-19264T (=DSM 44701T), isolated from a smear-ripened cheese.</title>
        <authorList>
            <consortium name="US DOE Joint Genome Institute (JGI-PGF)"/>
            <person name="Walter F."/>
            <person name="Albersmeier A."/>
            <person name="Kalinowski J."/>
            <person name="Ruckert C."/>
        </authorList>
    </citation>
    <scope>NUCLEOTIDE SEQUENCE</scope>
    <source>
        <strain evidence="2">KCTC 12710</strain>
    </source>
</reference>
<dbReference type="SUPFAM" id="SSF51338">
    <property type="entry name" value="Composite domain of metallo-dependent hydrolases"/>
    <property type="match status" value="1"/>
</dbReference>
<dbReference type="Pfam" id="PF07969">
    <property type="entry name" value="Amidohydro_3"/>
    <property type="match status" value="1"/>
</dbReference>
<dbReference type="EMBL" id="BMWZ01000001">
    <property type="protein sequence ID" value="GGZ71807.1"/>
    <property type="molecule type" value="Genomic_DNA"/>
</dbReference>
<dbReference type="InterPro" id="IPR013108">
    <property type="entry name" value="Amidohydro_3"/>
</dbReference>
<comment type="caution">
    <text evidence="2">The sequence shown here is derived from an EMBL/GenBank/DDBJ whole genome shotgun (WGS) entry which is preliminary data.</text>
</comment>
<sequence>MKKIQLTLSVLFITLLVSCKSETKKETADMVFTNGNVITVNEGQPSAEAVAIKDNKIVFVGSSEDAKAYIGEGTETRDLAGKTMMPGFVSGHDHIIASQWTKQGLDLNGATNKEETFALIKKYVEDNPDMEYYTGMGYNKNLMGGFPTAKELDEIIPNKVAIFLDFTIHDAWLNSAAMKAGGITKDSPDDVPGVTYWVRDATGTPSGVGVELAWFPTYAKVMWNPENMIGDSREFLHSRAIAAGYTTILTPGVVTPNFSNTDGMFDDLEVTMQILTKLDNEGKLGIRSFVQPAYKDANSDPVDFCKRVKEFANKYNGDHLRVHGIKIHPEGTWSSGGVLMVEPWEGTDDYGASATSPDRMKEVLLAANPLGLDVFTHVEGSGSVAGKIDAILASREAGNTDERNALHHFQIVTPADLQRTIDHNIPVNVTPIFSTDWASQDKDYLRMLGKERTSTHVARYADVIGAGNKVSISADIPSSPVESVGALTQIQTAVTFRNPLDFENSKKFPADAKTLTVAQAIQAVTINPAWQIRMEDKIGSIEVGKYADFVILEASPYDVDETKIKDIKVIGTIMDGKYTYEADDRQAVLTTEPENFVPMPAALKGCKHGSHL</sequence>
<dbReference type="GO" id="GO:0016810">
    <property type="term" value="F:hydrolase activity, acting on carbon-nitrogen (but not peptide) bonds"/>
    <property type="evidence" value="ECO:0007669"/>
    <property type="project" value="InterPro"/>
</dbReference>
<dbReference type="InterPro" id="IPR011059">
    <property type="entry name" value="Metal-dep_hydrolase_composite"/>
</dbReference>
<feature type="domain" description="Amidohydrolase 3" evidence="1">
    <location>
        <begin position="75"/>
        <end position="580"/>
    </location>
</feature>
<dbReference type="RefSeq" id="WP_189359315.1">
    <property type="nucleotide sequence ID" value="NZ_BMWZ01000001.1"/>
</dbReference>
<protein>
    <submittedName>
        <fullName evidence="2">Amidohydrolase</fullName>
    </submittedName>
</protein>
<dbReference type="Gene3D" id="3.10.310.70">
    <property type="match status" value="1"/>
</dbReference>
<accession>A0A918V5Y6</accession>
<proteinExistence type="predicted"/>
<dbReference type="Gene3D" id="3.20.20.140">
    <property type="entry name" value="Metal-dependent hydrolases"/>
    <property type="match status" value="1"/>
</dbReference>
<evidence type="ECO:0000259" key="1">
    <source>
        <dbReference type="Pfam" id="PF07969"/>
    </source>
</evidence>
<dbReference type="InterPro" id="IPR033932">
    <property type="entry name" value="YtcJ-like"/>
</dbReference>
<dbReference type="Proteomes" id="UP000636004">
    <property type="component" value="Unassembled WGS sequence"/>
</dbReference>
<dbReference type="CDD" id="cd01300">
    <property type="entry name" value="YtcJ_like"/>
    <property type="match status" value="1"/>
</dbReference>
<dbReference type="PROSITE" id="PS51257">
    <property type="entry name" value="PROKAR_LIPOPROTEIN"/>
    <property type="match status" value="1"/>
</dbReference>